<reference evidence="3" key="1">
    <citation type="submission" date="2016-06" db="UniProtKB">
        <authorList>
            <consortium name="WormBaseParasite"/>
        </authorList>
    </citation>
    <scope>IDENTIFICATION</scope>
</reference>
<reference evidence="1 2" key="2">
    <citation type="submission" date="2018-11" db="EMBL/GenBank/DDBJ databases">
        <authorList>
            <consortium name="Pathogen Informatics"/>
        </authorList>
    </citation>
    <scope>NUCLEOTIDE SEQUENCE [LARGE SCALE GENOMIC DNA]</scope>
    <source>
        <strain evidence="1">Dakar</strain>
        <strain evidence="2">Dakar, Senegal</strain>
    </source>
</reference>
<dbReference type="AlphaFoldDB" id="A0A183L1U1"/>
<dbReference type="PANTHER" id="PTHR47027:SF25">
    <property type="entry name" value="REVERSE TRANSCRIPTASE DOMAIN-CONTAINING PROTEIN"/>
    <property type="match status" value="1"/>
</dbReference>
<proteinExistence type="predicted"/>
<accession>A0A183L1U1</accession>
<protein>
    <submittedName>
        <fullName evidence="3">HNH endonuclease</fullName>
    </submittedName>
</protein>
<dbReference type="WBParaSite" id="SCUD_0002129401-mRNA-1">
    <property type="protein sequence ID" value="SCUD_0002129401-mRNA-1"/>
    <property type="gene ID" value="SCUD_0002129401"/>
</dbReference>
<evidence type="ECO:0000313" key="1">
    <source>
        <dbReference type="EMBL" id="VDP74980.1"/>
    </source>
</evidence>
<dbReference type="EMBL" id="UZAK01046215">
    <property type="protein sequence ID" value="VDP74980.1"/>
    <property type="molecule type" value="Genomic_DNA"/>
</dbReference>
<sequence>MVAGDQRLVHMPFVPLGYWSSCAPLVWNQGFPTPLGGLSMSTWYGGRVYCAAVRSVLIYGSETSPLRVEDTRKLLVFDHKRPRNIAGVCWDHRVSNSEVRRRVLGKDGKSVDEVVNLHRLIWLGHVLRMPEHRLPRRAMLTGVRDGWKK</sequence>
<evidence type="ECO:0000313" key="3">
    <source>
        <dbReference type="WBParaSite" id="SCUD_0002129401-mRNA-1"/>
    </source>
</evidence>
<dbReference type="PANTHER" id="PTHR47027">
    <property type="entry name" value="REVERSE TRANSCRIPTASE DOMAIN-CONTAINING PROTEIN"/>
    <property type="match status" value="1"/>
</dbReference>
<keyword evidence="2" id="KW-1185">Reference proteome</keyword>
<evidence type="ECO:0000313" key="2">
    <source>
        <dbReference type="Proteomes" id="UP000279833"/>
    </source>
</evidence>
<organism evidence="3">
    <name type="scientific">Schistosoma curassoni</name>
    <dbReference type="NCBI Taxonomy" id="6186"/>
    <lineage>
        <taxon>Eukaryota</taxon>
        <taxon>Metazoa</taxon>
        <taxon>Spiralia</taxon>
        <taxon>Lophotrochozoa</taxon>
        <taxon>Platyhelminthes</taxon>
        <taxon>Trematoda</taxon>
        <taxon>Digenea</taxon>
        <taxon>Strigeidida</taxon>
        <taxon>Schistosomatoidea</taxon>
        <taxon>Schistosomatidae</taxon>
        <taxon>Schistosoma</taxon>
    </lineage>
</organism>
<name>A0A183L1U1_9TREM</name>
<dbReference type="Proteomes" id="UP000279833">
    <property type="component" value="Unassembled WGS sequence"/>
</dbReference>
<gene>
    <name evidence="1" type="ORF">SCUD_LOCUS21293</name>
</gene>